<comment type="similarity">
    <text evidence="2">Belongs to the bacterial solute-binding protein 2 family.</text>
</comment>
<organism evidence="6 7">
    <name type="scientific">Mojavia pulchra JT2-VF2</name>
    <dbReference type="NCBI Taxonomy" id="287848"/>
    <lineage>
        <taxon>Bacteria</taxon>
        <taxon>Bacillati</taxon>
        <taxon>Cyanobacteriota</taxon>
        <taxon>Cyanophyceae</taxon>
        <taxon>Nostocales</taxon>
        <taxon>Nostocaceae</taxon>
    </lineage>
</organism>
<keyword evidence="4" id="KW-0812">Transmembrane</keyword>
<proteinExistence type="inferred from homology"/>
<dbReference type="Pfam" id="PF13407">
    <property type="entry name" value="Peripla_BP_4"/>
    <property type="match status" value="1"/>
</dbReference>
<evidence type="ECO:0000313" key="6">
    <source>
        <dbReference type="EMBL" id="MBW4562884.1"/>
    </source>
</evidence>
<evidence type="ECO:0000256" key="4">
    <source>
        <dbReference type="SAM" id="Phobius"/>
    </source>
</evidence>
<evidence type="ECO:0000313" key="7">
    <source>
        <dbReference type="Proteomes" id="UP000715781"/>
    </source>
</evidence>
<keyword evidence="3" id="KW-0732">Signal</keyword>
<dbReference type="AlphaFoldDB" id="A0A951PYK5"/>
<dbReference type="GO" id="GO:0030313">
    <property type="term" value="C:cell envelope"/>
    <property type="evidence" value="ECO:0007669"/>
    <property type="project" value="UniProtKB-SubCell"/>
</dbReference>
<feature type="transmembrane region" description="Helical" evidence="4">
    <location>
        <begin position="20"/>
        <end position="39"/>
    </location>
</feature>
<evidence type="ECO:0000259" key="5">
    <source>
        <dbReference type="Pfam" id="PF13407"/>
    </source>
</evidence>
<accession>A0A951PYK5</accession>
<name>A0A951PYK5_9NOST</name>
<keyword evidence="4" id="KW-1133">Transmembrane helix</keyword>
<evidence type="ECO:0000256" key="1">
    <source>
        <dbReference type="ARBA" id="ARBA00004196"/>
    </source>
</evidence>
<evidence type="ECO:0000256" key="3">
    <source>
        <dbReference type="ARBA" id="ARBA00022729"/>
    </source>
</evidence>
<dbReference type="PANTHER" id="PTHR46847">
    <property type="entry name" value="D-ALLOSE-BINDING PERIPLASMIC PROTEIN-RELATED"/>
    <property type="match status" value="1"/>
</dbReference>
<dbReference type="SUPFAM" id="SSF53822">
    <property type="entry name" value="Periplasmic binding protein-like I"/>
    <property type="match status" value="1"/>
</dbReference>
<dbReference type="CDD" id="cd06309">
    <property type="entry name" value="PBP1_galactofuranose_YtfQ-like"/>
    <property type="match status" value="1"/>
</dbReference>
<dbReference type="PANTHER" id="PTHR46847:SF3">
    <property type="entry name" value="GALACTOFURANOSE-BINDING PROTEIN YTFQ"/>
    <property type="match status" value="1"/>
</dbReference>
<reference evidence="6" key="1">
    <citation type="submission" date="2021-05" db="EMBL/GenBank/DDBJ databases">
        <authorList>
            <person name="Pietrasiak N."/>
            <person name="Ward R."/>
            <person name="Stajich J.E."/>
            <person name="Kurbessoian T."/>
        </authorList>
    </citation>
    <scope>NUCLEOTIDE SEQUENCE</scope>
    <source>
        <strain evidence="6">JT2-VF2</strain>
    </source>
</reference>
<sequence length="333" mass="36212">MKNETCFGCSGVRAYMPRFLVFSAYVMITVAAFSLSGCMREKTKKIVGFSQTENIGPWRIAETNSIKEEAAKRKKTYDFLMTDAQGQTSKQFADIEDLIARQVDAIFLAPREYEGLTPALEAARAAKIPVFLIDREAAGRPGEHFVSFLGSDFIAQGRRVGEWLAQATDGKASIVELTGTAGSSVAIDRAKGFRSAIGSYPNMKIIATQTADFSRAAAQRVMENIIQAKGSEITAVYAHNDEMALGAIQALKSAGMKPGKDVIVGSIDGQKAALEAIIRGELGVSVESNPRFGPLVFATMEKYFAGKKIPPRIILKDRLFDATNAKDFVHEAY</sequence>
<comment type="caution">
    <text evidence="6">The sequence shown here is derived from an EMBL/GenBank/DDBJ whole genome shotgun (WGS) entry which is preliminary data.</text>
</comment>
<dbReference type="GO" id="GO:0030246">
    <property type="term" value="F:carbohydrate binding"/>
    <property type="evidence" value="ECO:0007669"/>
    <property type="project" value="UniProtKB-ARBA"/>
</dbReference>
<dbReference type="InterPro" id="IPR028082">
    <property type="entry name" value="Peripla_BP_I"/>
</dbReference>
<evidence type="ECO:0000256" key="2">
    <source>
        <dbReference type="ARBA" id="ARBA00007639"/>
    </source>
</evidence>
<comment type="subcellular location">
    <subcellularLocation>
        <location evidence="1">Cell envelope</location>
    </subcellularLocation>
</comment>
<feature type="domain" description="Periplasmic binding protein" evidence="5">
    <location>
        <begin position="49"/>
        <end position="306"/>
    </location>
</feature>
<dbReference type="InterPro" id="IPR025997">
    <property type="entry name" value="SBP_2_dom"/>
</dbReference>
<dbReference type="Gene3D" id="3.40.50.2300">
    <property type="match status" value="2"/>
</dbReference>
<protein>
    <submittedName>
        <fullName evidence="6">ABC transporter substrate-binding protein</fullName>
    </submittedName>
</protein>
<dbReference type="EMBL" id="JAHHHN010000009">
    <property type="protein sequence ID" value="MBW4562884.1"/>
    <property type="molecule type" value="Genomic_DNA"/>
</dbReference>
<reference evidence="6" key="2">
    <citation type="journal article" date="2022" name="Microbiol. Resour. Announc.">
        <title>Metagenome Sequencing to Explore Phylogenomics of Terrestrial Cyanobacteria.</title>
        <authorList>
            <person name="Ward R.D."/>
            <person name="Stajich J.E."/>
            <person name="Johansen J.R."/>
            <person name="Huntemann M."/>
            <person name="Clum A."/>
            <person name="Foster B."/>
            <person name="Foster B."/>
            <person name="Roux S."/>
            <person name="Palaniappan K."/>
            <person name="Varghese N."/>
            <person name="Mukherjee S."/>
            <person name="Reddy T.B.K."/>
            <person name="Daum C."/>
            <person name="Copeland A."/>
            <person name="Chen I.A."/>
            <person name="Ivanova N.N."/>
            <person name="Kyrpides N.C."/>
            <person name="Shapiro N."/>
            <person name="Eloe-Fadrosh E.A."/>
            <person name="Pietrasiak N."/>
        </authorList>
    </citation>
    <scope>NUCLEOTIDE SEQUENCE</scope>
    <source>
        <strain evidence="6">JT2-VF2</strain>
    </source>
</reference>
<keyword evidence="4" id="KW-0472">Membrane</keyword>
<dbReference type="Proteomes" id="UP000715781">
    <property type="component" value="Unassembled WGS sequence"/>
</dbReference>
<gene>
    <name evidence="6" type="ORF">KME32_17385</name>
</gene>